<organism evidence="7 8">
    <name type="scientific">Pseudogymnoascus verrucosus</name>
    <dbReference type="NCBI Taxonomy" id="342668"/>
    <lineage>
        <taxon>Eukaryota</taxon>
        <taxon>Fungi</taxon>
        <taxon>Dikarya</taxon>
        <taxon>Ascomycota</taxon>
        <taxon>Pezizomycotina</taxon>
        <taxon>Leotiomycetes</taxon>
        <taxon>Thelebolales</taxon>
        <taxon>Thelebolaceae</taxon>
        <taxon>Pseudogymnoascus</taxon>
    </lineage>
</organism>
<keyword evidence="8" id="KW-1185">Reference proteome</keyword>
<evidence type="ECO:0000256" key="6">
    <source>
        <dbReference type="SAM" id="Phobius"/>
    </source>
</evidence>
<feature type="transmembrane region" description="Helical" evidence="6">
    <location>
        <begin position="84"/>
        <end position="110"/>
    </location>
</feature>
<comment type="subcellular location">
    <subcellularLocation>
        <location evidence="1">Membrane</location>
        <topology evidence="1">Multi-pass membrane protein</topology>
    </subcellularLocation>
</comment>
<feature type="transmembrane region" description="Helical" evidence="6">
    <location>
        <begin position="177"/>
        <end position="198"/>
    </location>
</feature>
<dbReference type="GO" id="GO:0022857">
    <property type="term" value="F:transmembrane transporter activity"/>
    <property type="evidence" value="ECO:0007669"/>
    <property type="project" value="InterPro"/>
</dbReference>
<evidence type="ECO:0000256" key="1">
    <source>
        <dbReference type="ARBA" id="ARBA00004141"/>
    </source>
</evidence>
<evidence type="ECO:0000313" key="8">
    <source>
        <dbReference type="Proteomes" id="UP000091956"/>
    </source>
</evidence>
<protein>
    <recommendedName>
        <fullName evidence="9">Major facilitator superfamily (MFS) profile domain-containing protein</fullName>
    </recommendedName>
</protein>
<keyword evidence="4 6" id="KW-1133">Transmembrane helix</keyword>
<keyword evidence="5 6" id="KW-0472">Membrane</keyword>
<evidence type="ECO:0000256" key="2">
    <source>
        <dbReference type="ARBA" id="ARBA00022448"/>
    </source>
</evidence>
<dbReference type="PANTHER" id="PTHR23501">
    <property type="entry name" value="MAJOR FACILITATOR SUPERFAMILY"/>
    <property type="match status" value="1"/>
</dbReference>
<evidence type="ECO:0000313" key="7">
    <source>
        <dbReference type="EMBL" id="OBT94080.1"/>
    </source>
</evidence>
<dbReference type="PANTHER" id="PTHR23501:SF109">
    <property type="entry name" value="MAJOR FACILITATOR SUPERFAMILY (MFS) PROFILE DOMAIN-CONTAINING PROTEIN-RELATED"/>
    <property type="match status" value="1"/>
</dbReference>
<feature type="transmembrane region" description="Helical" evidence="6">
    <location>
        <begin position="555"/>
        <end position="577"/>
    </location>
</feature>
<evidence type="ECO:0000256" key="5">
    <source>
        <dbReference type="ARBA" id="ARBA00023136"/>
    </source>
</evidence>
<proteinExistence type="predicted"/>
<feature type="transmembrane region" description="Helical" evidence="6">
    <location>
        <begin position="122"/>
        <end position="140"/>
    </location>
</feature>
<feature type="transmembrane region" description="Helical" evidence="6">
    <location>
        <begin position="269"/>
        <end position="290"/>
    </location>
</feature>
<gene>
    <name evidence="7" type="ORF">VE01_07168</name>
</gene>
<evidence type="ECO:0008006" key="9">
    <source>
        <dbReference type="Google" id="ProtNLM"/>
    </source>
</evidence>
<evidence type="ECO:0000256" key="3">
    <source>
        <dbReference type="ARBA" id="ARBA00022692"/>
    </source>
</evidence>
<feature type="transmembrane region" description="Helical" evidence="6">
    <location>
        <begin position="152"/>
        <end position="171"/>
    </location>
</feature>
<dbReference type="Proteomes" id="UP000091956">
    <property type="component" value="Unassembled WGS sequence"/>
</dbReference>
<evidence type="ECO:0000256" key="4">
    <source>
        <dbReference type="ARBA" id="ARBA00022989"/>
    </source>
</evidence>
<reference evidence="7 8" key="1">
    <citation type="submission" date="2016-03" db="EMBL/GenBank/DDBJ databases">
        <title>Comparative genomics of Pseudogymnoascus destructans, the fungus causing white-nose syndrome of bats.</title>
        <authorList>
            <person name="Palmer J.M."/>
            <person name="Drees K.P."/>
            <person name="Foster J.T."/>
            <person name="Lindner D.L."/>
        </authorList>
    </citation>
    <scope>NUCLEOTIDE SEQUENCE [LARGE SCALE GENOMIC DNA]</scope>
    <source>
        <strain evidence="7 8">UAMH 10579</strain>
    </source>
</reference>
<feature type="transmembrane region" description="Helical" evidence="6">
    <location>
        <begin position="403"/>
        <end position="422"/>
    </location>
</feature>
<dbReference type="Gene3D" id="1.20.1250.20">
    <property type="entry name" value="MFS general substrate transporter like domains"/>
    <property type="match status" value="1"/>
</dbReference>
<dbReference type="GeneID" id="28840554"/>
<feature type="transmembrane region" description="Helical" evidence="6">
    <location>
        <begin position="229"/>
        <end position="248"/>
    </location>
</feature>
<dbReference type="GO" id="GO:0005886">
    <property type="term" value="C:plasma membrane"/>
    <property type="evidence" value="ECO:0007669"/>
    <property type="project" value="TreeGrafter"/>
</dbReference>
<keyword evidence="2" id="KW-0813">Transport</keyword>
<reference evidence="8" key="2">
    <citation type="journal article" date="2018" name="Nat. Commun.">
        <title>Extreme sensitivity to ultraviolet light in the fungal pathogen causing white-nose syndrome of bats.</title>
        <authorList>
            <person name="Palmer J.M."/>
            <person name="Drees K.P."/>
            <person name="Foster J.T."/>
            <person name="Lindner D.L."/>
        </authorList>
    </citation>
    <scope>NUCLEOTIDE SEQUENCE [LARGE SCALE GENOMIC DNA]</scope>
    <source>
        <strain evidence="8">UAMH 10579</strain>
    </source>
</reference>
<feature type="transmembrane region" description="Helical" evidence="6">
    <location>
        <begin position="205"/>
        <end position="223"/>
    </location>
</feature>
<dbReference type="AlphaFoldDB" id="A0A1B8GE21"/>
<dbReference type="EMBL" id="KV460247">
    <property type="protein sequence ID" value="OBT94080.1"/>
    <property type="molecule type" value="Genomic_DNA"/>
</dbReference>
<name>A0A1B8GE21_9PEZI</name>
<keyword evidence="3 6" id="KW-0812">Transmembrane</keyword>
<feature type="transmembrane region" description="Helical" evidence="6">
    <location>
        <begin position="377"/>
        <end position="396"/>
    </location>
</feature>
<sequence>MCLANFGPLEVFAWTSSCLARLILFDKMATTVHEKIVGSITQYDHIDHSSLSKSATADKDDVKGRDFTIDEKNLPKGYFYSPSFLGSMVAIGLSFACGVGGFGFAAPILGFINADLGPDPNITWVALSYLLTSSIGLILVGRLTDIFGRRWFFIIGNSIALIGSIVCAIAPNVPALIAGETLVGIGAAVQLSYAFVVGEIVPTKYRFLATGFVFCWAIPTSGFAPVISIYYLLTALNAAATLAWYLFYRPPSFSMKHGSGHKMKFVKDFDYVGTFLVTMGLLLFLMGLSWGGALYPWNSGHVIGTIVVGFSLLVLFVLYETFVPLREPLLPMHLFKNRGWVISVILWSLGAAVYYAMAILWPSMVASLYASGHGNMWAGWASCVSNSGILAGEIVGAPFRKKTNYQIMAVFTIGSVFLGAAASCNPDTPIRAMLLIFFASFFIGWNEILNSVVATISIDDQREIGTATGVAGSSRSFISTICSTVYTVILSNRLAQTIPAQVPPALVQAGLPETSVPAFIAAITAGETAWEAVVGLTPAIQAIGIRAYQEASSDAFKTVFLSTIAFSGVGIILTIFAPNVDHLLTNDVTVTLHEKATEDIVGAHAKVGSAEERV</sequence>
<dbReference type="SUPFAM" id="SSF103473">
    <property type="entry name" value="MFS general substrate transporter"/>
    <property type="match status" value="1"/>
</dbReference>
<accession>A0A1B8GE21</accession>
<feature type="transmembrane region" description="Helical" evidence="6">
    <location>
        <begin position="340"/>
        <end position="357"/>
    </location>
</feature>
<feature type="transmembrane region" description="Helical" evidence="6">
    <location>
        <begin position="302"/>
        <end position="319"/>
    </location>
</feature>
<dbReference type="InterPro" id="IPR036259">
    <property type="entry name" value="MFS_trans_sf"/>
</dbReference>
<dbReference type="InterPro" id="IPR010573">
    <property type="entry name" value="MFS_Str1/Tri12-like"/>
</dbReference>
<feature type="transmembrane region" description="Helical" evidence="6">
    <location>
        <begin position="428"/>
        <end position="445"/>
    </location>
</feature>
<dbReference type="RefSeq" id="XP_018127813.1">
    <property type="nucleotide sequence ID" value="XM_018276603.1"/>
</dbReference>
<dbReference type="Pfam" id="PF06609">
    <property type="entry name" value="TRI12"/>
    <property type="match status" value="1"/>
</dbReference>